<comment type="similarity">
    <text evidence="2 3">Belongs to the small heat shock protein (HSP20) family.</text>
</comment>
<evidence type="ECO:0000256" key="1">
    <source>
        <dbReference type="ARBA" id="ARBA00023016"/>
    </source>
</evidence>
<feature type="region of interest" description="Disordered" evidence="4">
    <location>
        <begin position="136"/>
        <end position="166"/>
    </location>
</feature>
<dbReference type="CDD" id="cd06470">
    <property type="entry name" value="ACD_IbpA-B_like"/>
    <property type="match status" value="1"/>
</dbReference>
<dbReference type="RefSeq" id="WP_184263639.1">
    <property type="nucleotide sequence ID" value="NZ_JACIIX010000007.1"/>
</dbReference>
<dbReference type="InterPro" id="IPR008978">
    <property type="entry name" value="HSP20-like_chaperone"/>
</dbReference>
<dbReference type="InterPro" id="IPR037913">
    <property type="entry name" value="ACD_IbpA/B"/>
</dbReference>
<evidence type="ECO:0000256" key="2">
    <source>
        <dbReference type="PROSITE-ProRule" id="PRU00285"/>
    </source>
</evidence>
<keyword evidence="1" id="KW-0346">Stress response</keyword>
<organism evidence="6 7">
    <name type="scientific">Novispirillum itersonii</name>
    <name type="common">Aquaspirillum itersonii</name>
    <dbReference type="NCBI Taxonomy" id="189"/>
    <lineage>
        <taxon>Bacteria</taxon>
        <taxon>Pseudomonadati</taxon>
        <taxon>Pseudomonadota</taxon>
        <taxon>Alphaproteobacteria</taxon>
        <taxon>Rhodospirillales</taxon>
        <taxon>Novispirillaceae</taxon>
        <taxon>Novispirillum</taxon>
    </lineage>
</organism>
<evidence type="ECO:0000256" key="3">
    <source>
        <dbReference type="RuleBase" id="RU003616"/>
    </source>
</evidence>
<feature type="compositionally biased region" description="Low complexity" evidence="4">
    <location>
        <begin position="139"/>
        <end position="148"/>
    </location>
</feature>
<dbReference type="Gene3D" id="2.60.40.790">
    <property type="match status" value="1"/>
</dbReference>
<keyword evidence="7" id="KW-1185">Reference proteome</keyword>
<protein>
    <submittedName>
        <fullName evidence="6">HSP20 family molecular chaperone IbpA</fullName>
    </submittedName>
</protein>
<gene>
    <name evidence="6" type="ORF">FHS48_002246</name>
</gene>
<proteinExistence type="inferred from homology"/>
<dbReference type="PANTHER" id="PTHR47062:SF1">
    <property type="entry name" value="SMALL HEAT SHOCK PROTEIN IBPA"/>
    <property type="match status" value="1"/>
</dbReference>
<dbReference type="AlphaFoldDB" id="A0A7W9ZG13"/>
<sequence length="166" mass="18465">MTRLSVFNSPLLLGFDHVERVLDRVSKSSAEGYPPYNIEQIGEHRLRITLAVAGFCDEDLSVTTEDNQLVIRGRQRPDDQERVYLHRGIASRQFQRSFVLAEGIEVSAAHLDNGLLHIDLARPIPEPVVRQIKIERGTRPQTPGGTTPEAPSPMIDLAPLGRPAGR</sequence>
<evidence type="ECO:0000256" key="4">
    <source>
        <dbReference type="SAM" id="MobiDB-lite"/>
    </source>
</evidence>
<dbReference type="Pfam" id="PF00011">
    <property type="entry name" value="HSP20"/>
    <property type="match status" value="1"/>
</dbReference>
<dbReference type="InterPro" id="IPR002068">
    <property type="entry name" value="A-crystallin/Hsp20_dom"/>
</dbReference>
<evidence type="ECO:0000313" key="6">
    <source>
        <dbReference type="EMBL" id="MBB6210821.1"/>
    </source>
</evidence>
<comment type="caution">
    <text evidence="6">The sequence shown here is derived from an EMBL/GenBank/DDBJ whole genome shotgun (WGS) entry which is preliminary data.</text>
</comment>
<dbReference type="EMBL" id="JACIIX010000007">
    <property type="protein sequence ID" value="MBB6210821.1"/>
    <property type="molecule type" value="Genomic_DNA"/>
</dbReference>
<name>A0A7W9ZG13_NOVIT</name>
<accession>A0A7W9ZG13</accession>
<feature type="domain" description="SHSP" evidence="5">
    <location>
        <begin position="27"/>
        <end position="137"/>
    </location>
</feature>
<evidence type="ECO:0000259" key="5">
    <source>
        <dbReference type="PROSITE" id="PS01031"/>
    </source>
</evidence>
<reference evidence="6 7" key="1">
    <citation type="submission" date="2020-08" db="EMBL/GenBank/DDBJ databases">
        <title>Genomic Encyclopedia of Type Strains, Phase IV (KMG-IV): sequencing the most valuable type-strain genomes for metagenomic binning, comparative biology and taxonomic classification.</title>
        <authorList>
            <person name="Goeker M."/>
        </authorList>
    </citation>
    <scope>NUCLEOTIDE SEQUENCE [LARGE SCALE GENOMIC DNA]</scope>
    <source>
        <strain evidence="6 7">DSM 11590</strain>
    </source>
</reference>
<dbReference type="PROSITE" id="PS01031">
    <property type="entry name" value="SHSP"/>
    <property type="match status" value="1"/>
</dbReference>
<dbReference type="PANTHER" id="PTHR47062">
    <property type="match status" value="1"/>
</dbReference>
<dbReference type="Proteomes" id="UP000544872">
    <property type="component" value="Unassembled WGS sequence"/>
</dbReference>
<evidence type="ECO:0000313" key="7">
    <source>
        <dbReference type="Proteomes" id="UP000544872"/>
    </source>
</evidence>
<dbReference type="SUPFAM" id="SSF49764">
    <property type="entry name" value="HSP20-like chaperones"/>
    <property type="match status" value="1"/>
</dbReference>